<keyword evidence="4 8" id="KW-0812">Transmembrane</keyword>
<comment type="subcellular location">
    <subcellularLocation>
        <location evidence="1">Membrane</location>
        <topology evidence="1">Multi-pass membrane protein</topology>
    </subcellularLocation>
</comment>
<feature type="transmembrane region" description="Helical" evidence="8">
    <location>
        <begin position="373"/>
        <end position="393"/>
    </location>
</feature>
<evidence type="ECO:0000256" key="1">
    <source>
        <dbReference type="ARBA" id="ARBA00004141"/>
    </source>
</evidence>
<dbReference type="SUPFAM" id="SSF103473">
    <property type="entry name" value="MFS general substrate transporter"/>
    <property type="match status" value="1"/>
</dbReference>
<dbReference type="PANTHER" id="PTHR48020:SF12">
    <property type="entry name" value="PROTON MYO-INOSITOL COTRANSPORTER"/>
    <property type="match status" value="1"/>
</dbReference>
<feature type="transmembrane region" description="Helical" evidence="8">
    <location>
        <begin position="149"/>
        <end position="171"/>
    </location>
</feature>
<organism evidence="10 11">
    <name type="scientific">Myxozyma melibiosi</name>
    <dbReference type="NCBI Taxonomy" id="54550"/>
    <lineage>
        <taxon>Eukaryota</taxon>
        <taxon>Fungi</taxon>
        <taxon>Dikarya</taxon>
        <taxon>Ascomycota</taxon>
        <taxon>Saccharomycotina</taxon>
        <taxon>Lipomycetes</taxon>
        <taxon>Lipomycetales</taxon>
        <taxon>Lipomycetaceae</taxon>
        <taxon>Myxozyma</taxon>
    </lineage>
</organism>
<dbReference type="Pfam" id="PF00083">
    <property type="entry name" value="Sugar_tr"/>
    <property type="match status" value="1"/>
</dbReference>
<dbReference type="Gene3D" id="1.20.1250.20">
    <property type="entry name" value="MFS general substrate transporter like domains"/>
    <property type="match status" value="1"/>
</dbReference>
<evidence type="ECO:0000256" key="7">
    <source>
        <dbReference type="RuleBase" id="RU003346"/>
    </source>
</evidence>
<dbReference type="InterPro" id="IPR005828">
    <property type="entry name" value="MFS_sugar_transport-like"/>
</dbReference>
<evidence type="ECO:0000259" key="9">
    <source>
        <dbReference type="PROSITE" id="PS50850"/>
    </source>
</evidence>
<reference evidence="10 11" key="1">
    <citation type="submission" date="2024-03" db="EMBL/GenBank/DDBJ databases">
        <title>Genome-scale model development and genomic sequencing of the oleaginous clade Lipomyces.</title>
        <authorList>
            <consortium name="Lawrence Berkeley National Laboratory"/>
            <person name="Czajka J.J."/>
            <person name="Han Y."/>
            <person name="Kim J."/>
            <person name="Mondo S.J."/>
            <person name="Hofstad B.A."/>
            <person name="Robles A."/>
            <person name="Haridas S."/>
            <person name="Riley R."/>
            <person name="LaButti K."/>
            <person name="Pangilinan J."/>
            <person name="Andreopoulos W."/>
            <person name="Lipzen A."/>
            <person name="Yan J."/>
            <person name="Wang M."/>
            <person name="Ng V."/>
            <person name="Grigoriev I.V."/>
            <person name="Spatafora J.W."/>
            <person name="Magnuson J.K."/>
            <person name="Baker S.E."/>
            <person name="Pomraning K.R."/>
        </authorList>
    </citation>
    <scope>NUCLEOTIDE SEQUENCE [LARGE SCALE GENOMIC DNA]</scope>
    <source>
        <strain evidence="10 11">Phaff 52-87</strain>
    </source>
</reference>
<evidence type="ECO:0000256" key="3">
    <source>
        <dbReference type="ARBA" id="ARBA00022448"/>
    </source>
</evidence>
<feature type="transmembrane region" description="Helical" evidence="8">
    <location>
        <begin position="322"/>
        <end position="341"/>
    </location>
</feature>
<evidence type="ECO:0000313" key="11">
    <source>
        <dbReference type="Proteomes" id="UP001498771"/>
    </source>
</evidence>
<dbReference type="PROSITE" id="PS50850">
    <property type="entry name" value="MFS"/>
    <property type="match status" value="1"/>
</dbReference>
<dbReference type="InterPro" id="IPR020846">
    <property type="entry name" value="MFS_dom"/>
</dbReference>
<proteinExistence type="inferred from homology"/>
<feature type="transmembrane region" description="Helical" evidence="8">
    <location>
        <begin position="97"/>
        <end position="117"/>
    </location>
</feature>
<evidence type="ECO:0000256" key="2">
    <source>
        <dbReference type="ARBA" id="ARBA00010992"/>
    </source>
</evidence>
<keyword evidence="6 8" id="KW-0472">Membrane</keyword>
<comment type="similarity">
    <text evidence="2 7">Belongs to the major facilitator superfamily. Sugar transporter (TC 2.A.1.1) family.</text>
</comment>
<feature type="transmembrane region" description="Helical" evidence="8">
    <location>
        <begin position="476"/>
        <end position="494"/>
    </location>
</feature>
<evidence type="ECO:0000256" key="4">
    <source>
        <dbReference type="ARBA" id="ARBA00022692"/>
    </source>
</evidence>
<name>A0ABR1F4T0_9ASCO</name>
<keyword evidence="3 7" id="KW-0813">Transport</keyword>
<dbReference type="RefSeq" id="XP_064767845.1">
    <property type="nucleotide sequence ID" value="XM_064910842.1"/>
</dbReference>
<feature type="domain" description="Major facilitator superfamily (MFS) profile" evidence="9">
    <location>
        <begin position="57"/>
        <end position="498"/>
    </location>
</feature>
<dbReference type="InterPro" id="IPR036259">
    <property type="entry name" value="MFS_trans_sf"/>
</dbReference>
<dbReference type="Proteomes" id="UP001498771">
    <property type="component" value="Unassembled WGS sequence"/>
</dbReference>
<sequence length="556" mass="60421">MAADLEFEDKSIPSPAEIASTDSNLDRDSFNQYAVDHEVAAGVDIESGRPNPFVFLLVILVSFSGFLFGYDTGYISGALTSMGTDLGHELSDGDESFITSATSLGALLGGIIAGSLADVLGRKWVTLGANTLFIIGAAIQTASHTVWTMIAGRFIMGWGVGIASLIAPLYISEMAPSRFRGRLVILNVLAITGGQVIAYAIGAGLESVDNGWRILVGLGILPAAVQMAMFILMPETPRFLVSRGRTEEAKRVIRWIYSPRNAVVSEDLVEKKVKLLEIFNNEQHPEWSRARRLRYAVRQLVVIPENMRAVIIACMLQGIQQFSGFNSLMYFSSSLFAMVGFNHPTAVSIIVAGTNMAFTIIAFILIDRIGRRRILLFTIPCMAISLVIAAIAFHYLPANATGSNPWAICILVFMMCYVASYASGIGNVPWQQSELFAMQVRGLGTSLATATNWAGNLVISSTYLTMMDNITPSGTFGLFAGLCMLGWIGVLFMYPETAYLTLEDIQGLLKGGFGIKKSQKMSREQRAKHLAARENAKMEGVAVDVDVDVDVVEKQL</sequence>
<protein>
    <submittedName>
        <fullName evidence="10">Myo-inositol transporter</fullName>
    </submittedName>
</protein>
<feature type="transmembrane region" description="Helical" evidence="8">
    <location>
        <begin position="347"/>
        <end position="366"/>
    </location>
</feature>
<dbReference type="PRINTS" id="PR00171">
    <property type="entry name" value="SUGRTRNSPORT"/>
</dbReference>
<gene>
    <name evidence="10" type="ORF">BZA70DRAFT_258288</name>
</gene>
<evidence type="ECO:0000256" key="8">
    <source>
        <dbReference type="SAM" id="Phobius"/>
    </source>
</evidence>
<dbReference type="GeneID" id="90036354"/>
<evidence type="ECO:0000313" key="10">
    <source>
        <dbReference type="EMBL" id="KAK7204812.1"/>
    </source>
</evidence>
<feature type="transmembrane region" description="Helical" evidence="8">
    <location>
        <begin position="405"/>
        <end position="430"/>
    </location>
</feature>
<evidence type="ECO:0000256" key="6">
    <source>
        <dbReference type="ARBA" id="ARBA00023136"/>
    </source>
</evidence>
<feature type="transmembrane region" description="Helical" evidence="8">
    <location>
        <begin position="53"/>
        <end position="77"/>
    </location>
</feature>
<feature type="transmembrane region" description="Helical" evidence="8">
    <location>
        <begin position="214"/>
        <end position="233"/>
    </location>
</feature>
<dbReference type="PANTHER" id="PTHR48020">
    <property type="entry name" value="PROTON MYO-INOSITOL COTRANSPORTER"/>
    <property type="match status" value="1"/>
</dbReference>
<feature type="transmembrane region" description="Helical" evidence="8">
    <location>
        <begin position="183"/>
        <end position="202"/>
    </location>
</feature>
<accession>A0ABR1F4T0</accession>
<dbReference type="NCBIfam" id="TIGR00879">
    <property type="entry name" value="SP"/>
    <property type="match status" value="1"/>
</dbReference>
<evidence type="ECO:0000256" key="5">
    <source>
        <dbReference type="ARBA" id="ARBA00022989"/>
    </source>
</evidence>
<dbReference type="InterPro" id="IPR050814">
    <property type="entry name" value="Myo-inositol_Transporter"/>
</dbReference>
<keyword evidence="11" id="KW-1185">Reference proteome</keyword>
<feature type="transmembrane region" description="Helical" evidence="8">
    <location>
        <begin position="124"/>
        <end position="143"/>
    </location>
</feature>
<dbReference type="InterPro" id="IPR003663">
    <property type="entry name" value="Sugar/inositol_transpt"/>
</dbReference>
<dbReference type="InterPro" id="IPR005829">
    <property type="entry name" value="Sugar_transporter_CS"/>
</dbReference>
<comment type="caution">
    <text evidence="10">The sequence shown here is derived from an EMBL/GenBank/DDBJ whole genome shotgun (WGS) entry which is preliminary data.</text>
</comment>
<dbReference type="EMBL" id="JBBJBU010000007">
    <property type="protein sequence ID" value="KAK7204812.1"/>
    <property type="molecule type" value="Genomic_DNA"/>
</dbReference>
<keyword evidence="5 8" id="KW-1133">Transmembrane helix</keyword>
<dbReference type="PROSITE" id="PS00216">
    <property type="entry name" value="SUGAR_TRANSPORT_1"/>
    <property type="match status" value="1"/>
</dbReference>